<sequence length="157" mass="17165">MKKLILIRHAEAESILESLTDFDRPLTSKGKQDAAQMAAFLLNSGNLPQITITSPAVRALATAHIFTATLGLDDAVINAKIYEANVDALLQLLNRLEDQYETACLVGHNPGISNLLYFLTGKITTIPTAAWAEVELEADRWAEVSSGTGKMLQYKYT</sequence>
<evidence type="ECO:0000313" key="1">
    <source>
        <dbReference type="EMBL" id="MVN22296.1"/>
    </source>
</evidence>
<evidence type="ECO:0000313" key="2">
    <source>
        <dbReference type="Proteomes" id="UP000462014"/>
    </source>
</evidence>
<dbReference type="Gene3D" id="3.40.50.1240">
    <property type="entry name" value="Phosphoglycerate mutase-like"/>
    <property type="match status" value="1"/>
</dbReference>
<dbReference type="PANTHER" id="PTHR47623:SF1">
    <property type="entry name" value="OS09G0287300 PROTEIN"/>
    <property type="match status" value="1"/>
</dbReference>
<dbReference type="Proteomes" id="UP000462014">
    <property type="component" value="Unassembled WGS sequence"/>
</dbReference>
<protein>
    <submittedName>
        <fullName evidence="1">Phosphohistidine phosphatase</fullName>
    </submittedName>
</protein>
<dbReference type="RefSeq" id="WP_157567410.1">
    <property type="nucleotide sequence ID" value="NZ_WPIK01000010.1"/>
</dbReference>
<dbReference type="AlphaFoldDB" id="A0A7K1SY99"/>
<dbReference type="PANTHER" id="PTHR47623">
    <property type="entry name" value="OS09G0287300 PROTEIN"/>
    <property type="match status" value="1"/>
</dbReference>
<dbReference type="InterPro" id="IPR029033">
    <property type="entry name" value="His_PPase_superfam"/>
</dbReference>
<keyword evidence="2" id="KW-1185">Reference proteome</keyword>
<reference evidence="1 2" key="1">
    <citation type="submission" date="2019-12" db="EMBL/GenBank/DDBJ databases">
        <title>Mucilaginibacter sp. HMF7410 genome sequencing and assembly.</title>
        <authorList>
            <person name="Kang H."/>
            <person name="Cha I."/>
            <person name="Kim H."/>
            <person name="Joh K."/>
        </authorList>
    </citation>
    <scope>NUCLEOTIDE SEQUENCE [LARGE SCALE GENOMIC DNA]</scope>
    <source>
        <strain evidence="1 2">HMF7410</strain>
    </source>
</reference>
<accession>A0A7K1SY99</accession>
<dbReference type="SUPFAM" id="SSF53254">
    <property type="entry name" value="Phosphoglycerate mutase-like"/>
    <property type="match status" value="1"/>
</dbReference>
<dbReference type="CDD" id="cd07067">
    <property type="entry name" value="HP_PGM_like"/>
    <property type="match status" value="1"/>
</dbReference>
<dbReference type="SMART" id="SM00855">
    <property type="entry name" value="PGAM"/>
    <property type="match status" value="1"/>
</dbReference>
<dbReference type="InterPro" id="IPR013078">
    <property type="entry name" value="His_Pase_superF_clade-1"/>
</dbReference>
<proteinExistence type="predicted"/>
<comment type="caution">
    <text evidence="1">The sequence shown here is derived from an EMBL/GenBank/DDBJ whole genome shotgun (WGS) entry which is preliminary data.</text>
</comment>
<dbReference type="EMBL" id="WPIK01000010">
    <property type="protein sequence ID" value="MVN22296.1"/>
    <property type="molecule type" value="Genomic_DNA"/>
</dbReference>
<name>A0A7K1SY99_9SPHI</name>
<gene>
    <name evidence="1" type="ORF">GO621_12205</name>
</gene>
<dbReference type="Pfam" id="PF00300">
    <property type="entry name" value="His_Phos_1"/>
    <property type="match status" value="1"/>
</dbReference>
<organism evidence="1 2">
    <name type="scientific">Mucilaginibacter arboris</name>
    <dbReference type="NCBI Taxonomy" id="2682090"/>
    <lineage>
        <taxon>Bacteria</taxon>
        <taxon>Pseudomonadati</taxon>
        <taxon>Bacteroidota</taxon>
        <taxon>Sphingobacteriia</taxon>
        <taxon>Sphingobacteriales</taxon>
        <taxon>Sphingobacteriaceae</taxon>
        <taxon>Mucilaginibacter</taxon>
    </lineage>
</organism>